<dbReference type="InterPro" id="IPR017750">
    <property type="entry name" value="ATPase_T1SS"/>
</dbReference>
<evidence type="ECO:0000256" key="2">
    <source>
        <dbReference type="ARBA" id="ARBA00022448"/>
    </source>
</evidence>
<dbReference type="Pfam" id="PF00005">
    <property type="entry name" value="ABC_tran"/>
    <property type="match status" value="1"/>
</dbReference>
<name>A0A5J6MRC8_9PROT</name>
<evidence type="ECO:0000256" key="7">
    <source>
        <dbReference type="ARBA" id="ARBA00022989"/>
    </source>
</evidence>
<feature type="domain" description="Peptidase C39" evidence="12">
    <location>
        <begin position="20"/>
        <end position="141"/>
    </location>
</feature>
<feature type="transmembrane region" description="Helical" evidence="9">
    <location>
        <begin position="211"/>
        <end position="228"/>
    </location>
</feature>
<dbReference type="NCBIfam" id="TIGR03375">
    <property type="entry name" value="type_I_sec_LssB"/>
    <property type="match status" value="1"/>
</dbReference>
<feature type="domain" description="ABC transmembrane type-1" evidence="11">
    <location>
        <begin position="177"/>
        <end position="455"/>
    </location>
</feature>
<keyword evidence="4 9" id="KW-0812">Transmembrane</keyword>
<dbReference type="PANTHER" id="PTHR24221:SF248">
    <property type="entry name" value="ABC TRANSPORTER TRANSMEMBRANE REGION"/>
    <property type="match status" value="1"/>
</dbReference>
<feature type="domain" description="ABC transporter" evidence="10">
    <location>
        <begin position="489"/>
        <end position="724"/>
    </location>
</feature>
<dbReference type="GO" id="GO:0140359">
    <property type="term" value="F:ABC-type transporter activity"/>
    <property type="evidence" value="ECO:0007669"/>
    <property type="project" value="InterPro"/>
</dbReference>
<evidence type="ECO:0000256" key="9">
    <source>
        <dbReference type="SAM" id="Phobius"/>
    </source>
</evidence>
<gene>
    <name evidence="13" type="ORF">FRZ44_27260</name>
</gene>
<dbReference type="SMART" id="SM00382">
    <property type="entry name" value="AAA"/>
    <property type="match status" value="1"/>
</dbReference>
<dbReference type="InterPro" id="IPR027417">
    <property type="entry name" value="P-loop_NTPase"/>
</dbReference>
<dbReference type="GO" id="GO:0008233">
    <property type="term" value="F:peptidase activity"/>
    <property type="evidence" value="ECO:0007669"/>
    <property type="project" value="InterPro"/>
</dbReference>
<dbReference type="CDD" id="cd02421">
    <property type="entry name" value="Peptidase_C39_likeD"/>
    <property type="match status" value="1"/>
</dbReference>
<evidence type="ECO:0000256" key="4">
    <source>
        <dbReference type="ARBA" id="ARBA00022692"/>
    </source>
</evidence>
<dbReference type="Pfam" id="PF03412">
    <property type="entry name" value="Peptidase_C39"/>
    <property type="match status" value="1"/>
</dbReference>
<evidence type="ECO:0000259" key="11">
    <source>
        <dbReference type="PROSITE" id="PS50929"/>
    </source>
</evidence>
<keyword evidence="3" id="KW-1003">Cell membrane</keyword>
<reference evidence="13 14" key="1">
    <citation type="submission" date="2019-08" db="EMBL/GenBank/DDBJ databases">
        <title>Hyperibacter terrae gen. nov., sp. nov. and Hyperibacter viscosus sp. nov., two new members in the family Rhodospirillaceae isolated from the rhizosphere of Hypericum perforatum.</title>
        <authorList>
            <person name="Noviana Z."/>
        </authorList>
    </citation>
    <scope>NUCLEOTIDE SEQUENCE [LARGE SCALE GENOMIC DNA]</scope>
    <source>
        <strain evidence="13 14">R5913</strain>
    </source>
</reference>
<dbReference type="AlphaFoldDB" id="A0A5J6MRC8"/>
<feature type="transmembrane region" description="Helical" evidence="9">
    <location>
        <begin position="283"/>
        <end position="308"/>
    </location>
</feature>
<dbReference type="InterPro" id="IPR017871">
    <property type="entry name" value="ABC_transporter-like_CS"/>
</dbReference>
<dbReference type="Gene3D" id="3.90.70.10">
    <property type="entry name" value="Cysteine proteinases"/>
    <property type="match status" value="1"/>
</dbReference>
<dbReference type="InterPro" id="IPR036640">
    <property type="entry name" value="ABC1_TM_sf"/>
</dbReference>
<dbReference type="Pfam" id="PF00664">
    <property type="entry name" value="ABC_membrane"/>
    <property type="match status" value="1"/>
</dbReference>
<evidence type="ECO:0000256" key="6">
    <source>
        <dbReference type="ARBA" id="ARBA00022840"/>
    </source>
</evidence>
<dbReference type="GO" id="GO:0006508">
    <property type="term" value="P:proteolysis"/>
    <property type="evidence" value="ECO:0007669"/>
    <property type="project" value="InterPro"/>
</dbReference>
<evidence type="ECO:0000313" key="13">
    <source>
        <dbReference type="EMBL" id="QEX17426.1"/>
    </source>
</evidence>
<feature type="transmembrane region" description="Helical" evidence="9">
    <location>
        <begin position="173"/>
        <end position="199"/>
    </location>
</feature>
<feature type="transmembrane region" description="Helical" evidence="9">
    <location>
        <begin position="395"/>
        <end position="417"/>
    </location>
</feature>
<dbReference type="SUPFAM" id="SSF90123">
    <property type="entry name" value="ABC transporter transmembrane region"/>
    <property type="match status" value="1"/>
</dbReference>
<comment type="subcellular location">
    <subcellularLocation>
        <location evidence="1">Cell membrane</location>
        <topology evidence="1">Multi-pass membrane protein</topology>
    </subcellularLocation>
</comment>
<dbReference type="GO" id="GO:0005524">
    <property type="term" value="F:ATP binding"/>
    <property type="evidence" value="ECO:0007669"/>
    <property type="project" value="UniProtKB-KW"/>
</dbReference>
<evidence type="ECO:0000313" key="14">
    <source>
        <dbReference type="Proteomes" id="UP000326202"/>
    </source>
</evidence>
<dbReference type="InterPro" id="IPR003593">
    <property type="entry name" value="AAA+_ATPase"/>
</dbReference>
<evidence type="ECO:0000256" key="1">
    <source>
        <dbReference type="ARBA" id="ARBA00004651"/>
    </source>
</evidence>
<dbReference type="InterPro" id="IPR003439">
    <property type="entry name" value="ABC_transporter-like_ATP-bd"/>
</dbReference>
<dbReference type="InterPro" id="IPR039421">
    <property type="entry name" value="Type_1_exporter"/>
</dbReference>
<dbReference type="GO" id="GO:0016887">
    <property type="term" value="F:ATP hydrolysis activity"/>
    <property type="evidence" value="ECO:0007669"/>
    <property type="project" value="InterPro"/>
</dbReference>
<dbReference type="Gene3D" id="3.40.50.300">
    <property type="entry name" value="P-loop containing nucleotide triphosphate hydrolases"/>
    <property type="match status" value="1"/>
</dbReference>
<evidence type="ECO:0000259" key="10">
    <source>
        <dbReference type="PROSITE" id="PS50893"/>
    </source>
</evidence>
<evidence type="ECO:0000256" key="5">
    <source>
        <dbReference type="ARBA" id="ARBA00022741"/>
    </source>
</evidence>
<dbReference type="GO" id="GO:0034040">
    <property type="term" value="F:ATPase-coupled lipid transmembrane transporter activity"/>
    <property type="evidence" value="ECO:0007669"/>
    <property type="project" value="TreeGrafter"/>
</dbReference>
<dbReference type="KEGG" id="htq:FRZ44_27260"/>
<dbReference type="CDD" id="cd03245">
    <property type="entry name" value="ABCC_bacteriocin_exporters"/>
    <property type="match status" value="1"/>
</dbReference>
<dbReference type="Proteomes" id="UP000326202">
    <property type="component" value="Chromosome"/>
</dbReference>
<dbReference type="OrthoDB" id="5288404at2"/>
<evidence type="ECO:0000256" key="3">
    <source>
        <dbReference type="ARBA" id="ARBA00022475"/>
    </source>
</evidence>
<protein>
    <submittedName>
        <fullName evidence="13">ABC transporter</fullName>
    </submittedName>
</protein>
<keyword evidence="14" id="KW-1185">Reference proteome</keyword>
<dbReference type="SUPFAM" id="SSF52540">
    <property type="entry name" value="P-loop containing nucleoside triphosphate hydrolases"/>
    <property type="match status" value="1"/>
</dbReference>
<keyword evidence="5" id="KW-0547">Nucleotide-binding</keyword>
<dbReference type="FunFam" id="3.40.50.300:FF:000299">
    <property type="entry name" value="ABC transporter ATP-binding protein/permease"/>
    <property type="match status" value="1"/>
</dbReference>
<dbReference type="PROSITE" id="PS50893">
    <property type="entry name" value="ABC_TRANSPORTER_2"/>
    <property type="match status" value="1"/>
</dbReference>
<dbReference type="InterPro" id="IPR011527">
    <property type="entry name" value="ABC1_TM_dom"/>
</dbReference>
<evidence type="ECO:0000259" key="12">
    <source>
        <dbReference type="PROSITE" id="PS50990"/>
    </source>
</evidence>
<dbReference type="PROSITE" id="PS00211">
    <property type="entry name" value="ABC_TRANSPORTER_1"/>
    <property type="match status" value="1"/>
</dbReference>
<dbReference type="InterPro" id="IPR005074">
    <property type="entry name" value="Peptidase_C39"/>
</dbReference>
<keyword evidence="7 9" id="KW-1133">Transmembrane helix</keyword>
<feature type="transmembrane region" description="Helical" evidence="9">
    <location>
        <begin position="314"/>
        <end position="334"/>
    </location>
</feature>
<keyword evidence="6" id="KW-0067">ATP-binding</keyword>
<dbReference type="EMBL" id="CP042906">
    <property type="protein sequence ID" value="QEX17426.1"/>
    <property type="molecule type" value="Genomic_DNA"/>
</dbReference>
<sequence length="725" mass="78685">MDSAVQKAPEAAVPVEYSGPVERDDPLLQTLVILSRLYGAPRSPAALAAGLPVAAGGLTPPLFLKAAERIGLAANVSKRTLPSIPDLALPCVLLLKDKQACVLLRRDGEFAEIVTTDNIDGSKRVSIATLEDLYSGTCIIARPKIRMDARSGDISIEHHGNWFWGSVRSFSTIYVEVIIASLLLNIFAVISPVFVMSVYNRVVPNRAFDTLWVLAIGVSAAYCFDFIMRTLRGYFLERTGKALDRKISARIFGQVLGIRMDSAPQSSGAFANYIQGFEPLRDFFTSASLAAIVDLPFLFLFIFVISLIAGPIAIVPLVMIPVVIAVSMIVQVPMRKASEKAYRQGAQKHAVLVETISGLDTIKVASAEGHRQRDWDGFVDALATTSTKSRFWSSISVNFVSLSLQFTTLATIIWGVYRTAEGEMTMGAMVATSMLVGRAMAPLGQIAGMMVRLNQSWSSLKGLNKLMTLPVERPLGKDFLRRPHVEGAVEFRDVSFRYPGQQGKALDSVSFKIQPGERVAIVGRIGSGKTTIERLVVNLFEPEEGAVLVDGTDIRQLDPADLRRNIGCVLQDAHLFFGSVKDNIGIGAPYVDEASVLRAATVAGVDEFVRSHPHGYDMQVGENGRYLSGGQRQAIAIARSLLMNPTVLVFDEPTSHMDNSTETTFKNRLAQILPGKTLLLVTHRNSMLSLVDRLIVIDGGKVVADGPKAGVLDALMKGRVKAAEG</sequence>
<dbReference type="CDD" id="cd18587">
    <property type="entry name" value="ABC_6TM_LapB_like"/>
    <property type="match status" value="1"/>
</dbReference>
<dbReference type="PROSITE" id="PS50990">
    <property type="entry name" value="PEPTIDASE_C39"/>
    <property type="match status" value="1"/>
</dbReference>
<evidence type="ECO:0000256" key="8">
    <source>
        <dbReference type="ARBA" id="ARBA00023136"/>
    </source>
</evidence>
<accession>A0A5J6MRC8</accession>
<dbReference type="PANTHER" id="PTHR24221">
    <property type="entry name" value="ATP-BINDING CASSETTE SUB-FAMILY B"/>
    <property type="match status" value="1"/>
</dbReference>
<keyword evidence="2" id="KW-0813">Transport</keyword>
<dbReference type="GO" id="GO:0005886">
    <property type="term" value="C:plasma membrane"/>
    <property type="evidence" value="ECO:0007669"/>
    <property type="project" value="UniProtKB-SubCell"/>
</dbReference>
<dbReference type="RefSeq" id="WP_151177692.1">
    <property type="nucleotide sequence ID" value="NZ_CP042906.1"/>
</dbReference>
<dbReference type="PROSITE" id="PS50929">
    <property type="entry name" value="ABC_TM1F"/>
    <property type="match status" value="1"/>
</dbReference>
<dbReference type="Gene3D" id="1.20.1560.10">
    <property type="entry name" value="ABC transporter type 1, transmembrane domain"/>
    <property type="match status" value="1"/>
</dbReference>
<organism evidence="13 14">
    <name type="scientific">Hypericibacter terrae</name>
    <dbReference type="NCBI Taxonomy" id="2602015"/>
    <lineage>
        <taxon>Bacteria</taxon>
        <taxon>Pseudomonadati</taxon>
        <taxon>Pseudomonadota</taxon>
        <taxon>Alphaproteobacteria</taxon>
        <taxon>Rhodospirillales</taxon>
        <taxon>Dongiaceae</taxon>
        <taxon>Hypericibacter</taxon>
    </lineage>
</organism>
<keyword evidence="8 9" id="KW-0472">Membrane</keyword>
<proteinExistence type="predicted"/>